<reference evidence="2 3" key="1">
    <citation type="submission" date="2020-07" db="EMBL/GenBank/DDBJ databases">
        <title>non toxigenic Corynebacterium sp. nov from a clinical source.</title>
        <authorList>
            <person name="Bernier A.-M."/>
            <person name="Bernard K."/>
        </authorList>
    </citation>
    <scope>NUCLEOTIDE SEQUENCE [LARGE SCALE GENOMIC DNA]</scope>
    <source>
        <strain evidence="3">NML 93-0612</strain>
    </source>
</reference>
<evidence type="ECO:0000259" key="1">
    <source>
        <dbReference type="PROSITE" id="PS51186"/>
    </source>
</evidence>
<dbReference type="GO" id="GO:0016747">
    <property type="term" value="F:acyltransferase activity, transferring groups other than amino-acyl groups"/>
    <property type="evidence" value="ECO:0007669"/>
    <property type="project" value="InterPro"/>
</dbReference>
<gene>
    <name evidence="2" type="ORF">HW450_00730</name>
</gene>
<keyword evidence="2" id="KW-0808">Transferase</keyword>
<dbReference type="PROSITE" id="PS51186">
    <property type="entry name" value="GNAT"/>
    <property type="match status" value="1"/>
</dbReference>
<dbReference type="PANTHER" id="PTHR42791:SF1">
    <property type="entry name" value="N-ACETYLTRANSFERASE DOMAIN-CONTAINING PROTEIN"/>
    <property type="match status" value="1"/>
</dbReference>
<keyword evidence="3" id="KW-1185">Reference proteome</keyword>
<name>A0A7G5FFD1_9CORY</name>
<dbReference type="RefSeq" id="WP_182386144.1">
    <property type="nucleotide sequence ID" value="NZ_CP059833.1"/>
</dbReference>
<protein>
    <submittedName>
        <fullName evidence="2">GNAT family N-acetyltransferase</fullName>
    </submittedName>
</protein>
<dbReference type="SUPFAM" id="SSF55729">
    <property type="entry name" value="Acyl-CoA N-acyltransferases (Nat)"/>
    <property type="match status" value="1"/>
</dbReference>
<proteinExistence type="predicted"/>
<dbReference type="EMBL" id="CP059833">
    <property type="protein sequence ID" value="QMV85322.1"/>
    <property type="molecule type" value="Genomic_DNA"/>
</dbReference>
<dbReference type="CDD" id="cd04301">
    <property type="entry name" value="NAT_SF"/>
    <property type="match status" value="1"/>
</dbReference>
<feature type="domain" description="N-acetyltransferase" evidence="1">
    <location>
        <begin position="1"/>
        <end position="189"/>
    </location>
</feature>
<organism evidence="2 3">
    <name type="scientific">Corynebacterium hindlerae</name>
    <dbReference type="NCBI Taxonomy" id="699041"/>
    <lineage>
        <taxon>Bacteria</taxon>
        <taxon>Bacillati</taxon>
        <taxon>Actinomycetota</taxon>
        <taxon>Actinomycetes</taxon>
        <taxon>Mycobacteriales</taxon>
        <taxon>Corynebacteriaceae</taxon>
        <taxon>Corynebacterium</taxon>
    </lineage>
</organism>
<dbReference type="PANTHER" id="PTHR42791">
    <property type="entry name" value="GNAT FAMILY ACETYLTRANSFERASE"/>
    <property type="match status" value="1"/>
</dbReference>
<dbReference type="Gene3D" id="3.40.630.30">
    <property type="match status" value="1"/>
</dbReference>
<accession>A0A7G5FFD1</accession>
<evidence type="ECO:0000313" key="2">
    <source>
        <dbReference type="EMBL" id="QMV85322.1"/>
    </source>
</evidence>
<dbReference type="InterPro" id="IPR000182">
    <property type="entry name" value="GNAT_dom"/>
</dbReference>
<evidence type="ECO:0000313" key="3">
    <source>
        <dbReference type="Proteomes" id="UP000515570"/>
    </source>
</evidence>
<dbReference type="Pfam" id="PF00583">
    <property type="entry name" value="Acetyltransf_1"/>
    <property type="match status" value="1"/>
</dbReference>
<dbReference type="Proteomes" id="UP000515570">
    <property type="component" value="Chromosome"/>
</dbReference>
<dbReference type="AlphaFoldDB" id="A0A7G5FFD1"/>
<sequence length="190" mass="21324">MIREAERSDIPHVARLMAEVFADDAAFRSYFQGCGPVNRAGDMAPIFERQLAVEFVPEGVVDLCFDGTTLVGAACWNLPNDDHWFHFPSYVAMYGGDAYRMLLRDARSMSYHPTEPHWYLYALAVSPAAQGKGVGSRLLRHGLERATGLVYLEATTPGSQRLYERFGFSVTRQIPTTDPQVTEMGMVLRR</sequence>
<dbReference type="InterPro" id="IPR052523">
    <property type="entry name" value="Trichothecene_AcTrans"/>
</dbReference>
<dbReference type="InterPro" id="IPR016181">
    <property type="entry name" value="Acyl_CoA_acyltransferase"/>
</dbReference>